<comment type="caution">
    <text evidence="3">The sequence shown here is derived from an EMBL/GenBank/DDBJ whole genome shotgun (WGS) entry which is preliminary data.</text>
</comment>
<dbReference type="PANTHER" id="PTHR43767">
    <property type="entry name" value="LONG-CHAIN-FATTY-ACID--COA LIGASE"/>
    <property type="match status" value="1"/>
</dbReference>
<dbReference type="InterPro" id="IPR025110">
    <property type="entry name" value="AMP-bd_C"/>
</dbReference>
<evidence type="ECO:0000313" key="3">
    <source>
        <dbReference type="EMBL" id="TMQ64244.1"/>
    </source>
</evidence>
<dbReference type="InterPro" id="IPR042099">
    <property type="entry name" value="ANL_N_sf"/>
</dbReference>
<dbReference type="GO" id="GO:0016877">
    <property type="term" value="F:ligase activity, forming carbon-sulfur bonds"/>
    <property type="evidence" value="ECO:0007669"/>
    <property type="project" value="UniProtKB-ARBA"/>
</dbReference>
<dbReference type="Pfam" id="PF13193">
    <property type="entry name" value="AMP-binding_C"/>
    <property type="match status" value="1"/>
</dbReference>
<dbReference type="InterPro" id="IPR000873">
    <property type="entry name" value="AMP-dep_synth/lig_dom"/>
</dbReference>
<dbReference type="InterPro" id="IPR050237">
    <property type="entry name" value="ATP-dep_AMP-bd_enzyme"/>
</dbReference>
<gene>
    <name evidence="3" type="ORF">E6K79_08165</name>
</gene>
<dbReference type="Pfam" id="PF00501">
    <property type="entry name" value="AMP-binding"/>
    <property type="match status" value="1"/>
</dbReference>
<organism evidence="3 4">
    <name type="scientific">Eiseniibacteriota bacterium</name>
    <dbReference type="NCBI Taxonomy" id="2212470"/>
    <lineage>
        <taxon>Bacteria</taxon>
        <taxon>Candidatus Eiseniibacteriota</taxon>
    </lineage>
</organism>
<dbReference type="Gene3D" id="3.30.300.30">
    <property type="match status" value="1"/>
</dbReference>
<evidence type="ECO:0000313" key="4">
    <source>
        <dbReference type="Proteomes" id="UP000317691"/>
    </source>
</evidence>
<dbReference type="InterPro" id="IPR045851">
    <property type="entry name" value="AMP-bd_C_sf"/>
</dbReference>
<dbReference type="Proteomes" id="UP000317691">
    <property type="component" value="Unassembled WGS sequence"/>
</dbReference>
<sequence>MRVEEFLRESAQRAPDKVALIAQGTRHTYRELDRRSDSLASALISAGVQRGDLVAIFLDNSVEAAIGLFAALKTGAVFLIINATTKSDALAFILNDCRAVGLISHARLESVIVGMTAATPSLRWTSLVGGGKESPLAGARGLEWNEVTRPDGPALAPSPPASSNDADLAMIIYTSGSTGFPKGVMMAHSNVVNVSASIIQYLENSSSDIILSVLPLSFGYGLYQLLVTIRSGGTLVLERTFAYPARIMEMLAQEQVTGFPIIPTMAALMLQMKGLKPGQFPRLRYITNAAAALPPAHIRAIRDLFPSTKLYSMYGQTECTRVCYLPPHLLEKKPGSVGIAIPNTEVYIVNESSERVGPGVVGELVVRGPHVMRGYWERDEETARALRPGPLPGERVLHTGDLFTMDAEGCLYFVSRKDDIIKTRGEKVSPKEVETVIASLPGVAEAAVVGMPDPVLGEAVKAIVVVRAGAKVSAQDVLRHCAGRLETFMIPKLVEFRESLPHTPNGKVNKRELRLQAAGEVPS</sequence>
<keyword evidence="3" id="KW-0436">Ligase</keyword>
<accession>A0A538TKV1</accession>
<dbReference type="PROSITE" id="PS00455">
    <property type="entry name" value="AMP_BINDING"/>
    <property type="match status" value="1"/>
</dbReference>
<feature type="domain" description="AMP-binding enzyme C-terminal" evidence="2">
    <location>
        <begin position="432"/>
        <end position="507"/>
    </location>
</feature>
<evidence type="ECO:0000259" key="1">
    <source>
        <dbReference type="Pfam" id="PF00501"/>
    </source>
</evidence>
<name>A0A538TKV1_UNCEI</name>
<feature type="domain" description="AMP-dependent synthetase/ligase" evidence="1">
    <location>
        <begin position="7"/>
        <end position="376"/>
    </location>
</feature>
<dbReference type="Gene3D" id="3.40.50.12780">
    <property type="entry name" value="N-terminal domain of ligase-like"/>
    <property type="match status" value="1"/>
</dbReference>
<dbReference type="AlphaFoldDB" id="A0A538TKV1"/>
<reference evidence="3 4" key="1">
    <citation type="journal article" date="2019" name="Nat. Microbiol.">
        <title>Mediterranean grassland soil C-N compound turnover is dependent on rainfall and depth, and is mediated by genomically divergent microorganisms.</title>
        <authorList>
            <person name="Diamond S."/>
            <person name="Andeer P.F."/>
            <person name="Li Z."/>
            <person name="Crits-Christoph A."/>
            <person name="Burstein D."/>
            <person name="Anantharaman K."/>
            <person name="Lane K.R."/>
            <person name="Thomas B.C."/>
            <person name="Pan C."/>
            <person name="Northen T.R."/>
            <person name="Banfield J.F."/>
        </authorList>
    </citation>
    <scope>NUCLEOTIDE SEQUENCE [LARGE SCALE GENOMIC DNA]</scope>
    <source>
        <strain evidence="3">WS_9</strain>
    </source>
</reference>
<evidence type="ECO:0000259" key="2">
    <source>
        <dbReference type="Pfam" id="PF13193"/>
    </source>
</evidence>
<proteinExistence type="predicted"/>
<dbReference type="EMBL" id="VBOZ01000025">
    <property type="protein sequence ID" value="TMQ64244.1"/>
    <property type="molecule type" value="Genomic_DNA"/>
</dbReference>
<protein>
    <submittedName>
        <fullName evidence="3">Acyl--CoA ligase</fullName>
    </submittedName>
</protein>
<dbReference type="InterPro" id="IPR020845">
    <property type="entry name" value="AMP-binding_CS"/>
</dbReference>
<dbReference type="SUPFAM" id="SSF56801">
    <property type="entry name" value="Acetyl-CoA synthetase-like"/>
    <property type="match status" value="1"/>
</dbReference>
<dbReference type="PANTHER" id="PTHR43767:SF10">
    <property type="entry name" value="SURFACTIN SYNTHASE SUBUNIT 1"/>
    <property type="match status" value="1"/>
</dbReference>